<evidence type="ECO:0000256" key="2">
    <source>
        <dbReference type="ARBA" id="ARBA00023002"/>
    </source>
</evidence>
<dbReference type="InterPro" id="IPR013149">
    <property type="entry name" value="ADH-like_C"/>
</dbReference>
<dbReference type="GO" id="GO:0016491">
    <property type="term" value="F:oxidoreductase activity"/>
    <property type="evidence" value="ECO:0007669"/>
    <property type="project" value="UniProtKB-KW"/>
</dbReference>
<evidence type="ECO:0000313" key="5">
    <source>
        <dbReference type="Proteomes" id="UP000550707"/>
    </source>
</evidence>
<dbReference type="InterPro" id="IPR051034">
    <property type="entry name" value="Mito_Enoyl-ACP_Reductase"/>
</dbReference>
<dbReference type="InterPro" id="IPR036291">
    <property type="entry name" value="NAD(P)-bd_dom_sf"/>
</dbReference>
<accession>A0A7J8F9Q6</accession>
<keyword evidence="2" id="KW-0560">Oxidoreductase</keyword>
<dbReference type="AlphaFoldDB" id="A0A7J8F9Q6"/>
<feature type="domain" description="Alcohol dehydrogenase-like C-terminal" evidence="3">
    <location>
        <begin position="8"/>
        <end position="72"/>
    </location>
</feature>
<proteinExistence type="predicted"/>
<comment type="caution">
    <text evidence="4">The sequence shown here is derived from an EMBL/GenBank/DDBJ whole genome shotgun (WGS) entry which is preliminary data.</text>
</comment>
<gene>
    <name evidence="4" type="ORF">HJG59_012064</name>
</gene>
<dbReference type="GO" id="GO:0006631">
    <property type="term" value="P:fatty acid metabolic process"/>
    <property type="evidence" value="ECO:0007669"/>
    <property type="project" value="TreeGrafter"/>
</dbReference>
<dbReference type="SUPFAM" id="SSF51735">
    <property type="entry name" value="NAD(P)-binding Rossmann-fold domains"/>
    <property type="match status" value="1"/>
</dbReference>
<organism evidence="4 5">
    <name type="scientific">Molossus molossus</name>
    <name type="common">Pallas' mastiff bat</name>
    <name type="synonym">Vespertilio molossus</name>
    <dbReference type="NCBI Taxonomy" id="27622"/>
    <lineage>
        <taxon>Eukaryota</taxon>
        <taxon>Metazoa</taxon>
        <taxon>Chordata</taxon>
        <taxon>Craniata</taxon>
        <taxon>Vertebrata</taxon>
        <taxon>Euteleostomi</taxon>
        <taxon>Mammalia</taxon>
        <taxon>Eutheria</taxon>
        <taxon>Laurasiatheria</taxon>
        <taxon>Chiroptera</taxon>
        <taxon>Yangochiroptera</taxon>
        <taxon>Molossidae</taxon>
        <taxon>Molossus</taxon>
    </lineage>
</organism>
<evidence type="ECO:0000313" key="4">
    <source>
        <dbReference type="EMBL" id="KAF6444443.1"/>
    </source>
</evidence>
<evidence type="ECO:0000256" key="1">
    <source>
        <dbReference type="ARBA" id="ARBA00022857"/>
    </source>
</evidence>
<keyword evidence="1" id="KW-0521">NADP</keyword>
<dbReference type="PANTHER" id="PTHR43981:SF9">
    <property type="entry name" value="ENOYL-[ACYL-CARRIER-PROTEIN] REDUCTASE, MITOCHONDRIAL"/>
    <property type="match status" value="1"/>
</dbReference>
<sequence>MFQDMPQPRLALNCVGGKSSTELLRHLAPGGTMVTYGGMAKQPIIASVSQLIFKDLKLRGFWLSQWKKDHSPGQFKELILTLCDLIHRGQLTAPACSEVPLEDYQSALETSMQPFLSSKQILTI</sequence>
<dbReference type="Gene3D" id="3.40.50.720">
    <property type="entry name" value="NAD(P)-binding Rossmann-like Domain"/>
    <property type="match status" value="1"/>
</dbReference>
<dbReference type="GO" id="GO:0005739">
    <property type="term" value="C:mitochondrion"/>
    <property type="evidence" value="ECO:0007669"/>
    <property type="project" value="TreeGrafter"/>
</dbReference>
<name>A0A7J8F9Q6_MOLMO</name>
<dbReference type="PANTHER" id="PTHR43981">
    <property type="entry name" value="ENOYL-[ACYL-CARRIER-PROTEIN] REDUCTASE, MITOCHONDRIAL"/>
    <property type="match status" value="1"/>
</dbReference>
<dbReference type="Gene3D" id="3.90.180.10">
    <property type="entry name" value="Medium-chain alcohol dehydrogenases, catalytic domain"/>
    <property type="match status" value="1"/>
</dbReference>
<dbReference type="EMBL" id="JACASF010000012">
    <property type="protein sequence ID" value="KAF6444443.1"/>
    <property type="molecule type" value="Genomic_DNA"/>
</dbReference>
<protein>
    <submittedName>
        <fullName evidence="4">Mitochondrial trans-2-enoyl-CoA reductase</fullName>
    </submittedName>
</protein>
<reference evidence="4 5" key="1">
    <citation type="journal article" date="2020" name="Nature">
        <title>Six reference-quality genomes reveal evolution of bat adaptations.</title>
        <authorList>
            <person name="Jebb D."/>
            <person name="Huang Z."/>
            <person name="Pippel M."/>
            <person name="Hughes G.M."/>
            <person name="Lavrichenko K."/>
            <person name="Devanna P."/>
            <person name="Winkler S."/>
            <person name="Jermiin L.S."/>
            <person name="Skirmuntt E.C."/>
            <person name="Katzourakis A."/>
            <person name="Burkitt-Gray L."/>
            <person name="Ray D.A."/>
            <person name="Sullivan K.A.M."/>
            <person name="Roscito J.G."/>
            <person name="Kirilenko B.M."/>
            <person name="Davalos L.M."/>
            <person name="Corthals A.P."/>
            <person name="Power M.L."/>
            <person name="Jones G."/>
            <person name="Ransome R.D."/>
            <person name="Dechmann D.K.N."/>
            <person name="Locatelli A.G."/>
            <person name="Puechmaille S.J."/>
            <person name="Fedrigo O."/>
            <person name="Jarvis E.D."/>
            <person name="Hiller M."/>
            <person name="Vernes S.C."/>
            <person name="Myers E.W."/>
            <person name="Teeling E.C."/>
        </authorList>
    </citation>
    <scope>NUCLEOTIDE SEQUENCE [LARGE SCALE GENOMIC DNA]</scope>
    <source>
        <strain evidence="4">MMolMol1</strain>
        <tissue evidence="4">Muscle</tissue>
    </source>
</reference>
<evidence type="ECO:0000259" key="3">
    <source>
        <dbReference type="Pfam" id="PF00107"/>
    </source>
</evidence>
<keyword evidence="5" id="KW-1185">Reference proteome</keyword>
<dbReference type="Pfam" id="PF00107">
    <property type="entry name" value="ADH_zinc_N"/>
    <property type="match status" value="1"/>
</dbReference>
<dbReference type="Proteomes" id="UP000550707">
    <property type="component" value="Unassembled WGS sequence"/>
</dbReference>